<proteinExistence type="inferred from homology"/>
<evidence type="ECO:0000256" key="8">
    <source>
        <dbReference type="ARBA" id="ARBA00023033"/>
    </source>
</evidence>
<evidence type="ECO:0000256" key="7">
    <source>
        <dbReference type="ARBA" id="ARBA00023002"/>
    </source>
</evidence>
<comment type="cofactor">
    <cofactor evidence="1 11">
        <name>FAD</name>
        <dbReference type="ChEBI" id="CHEBI:57692"/>
    </cofactor>
</comment>
<dbReference type="InterPro" id="IPR020946">
    <property type="entry name" value="Flavin_mOase-like"/>
</dbReference>
<comment type="pathway">
    <text evidence="2">Plant hormone metabolism; auxin biosynthesis.</text>
</comment>
<keyword evidence="6" id="KW-0521">NADP</keyword>
<dbReference type="EC" id="1.-.-.-" evidence="11"/>
<comment type="caution">
    <text evidence="13">The sequence shown here is derived from an EMBL/GenBank/DDBJ whole genome shotgun (WGS) entry which is preliminary data.</text>
</comment>
<dbReference type="OrthoDB" id="66881at2759"/>
<dbReference type="Pfam" id="PF00743">
    <property type="entry name" value="FMO-like"/>
    <property type="match status" value="1"/>
</dbReference>
<dbReference type="GO" id="GO:0050660">
    <property type="term" value="F:flavin adenine dinucleotide binding"/>
    <property type="evidence" value="ECO:0007669"/>
    <property type="project" value="InterPro"/>
</dbReference>
<gene>
    <name evidence="13" type="ORF">ISN44_As06g021380</name>
</gene>
<evidence type="ECO:0000256" key="2">
    <source>
        <dbReference type="ARBA" id="ARBA00004814"/>
    </source>
</evidence>
<dbReference type="PANTHER" id="PTHR43539:SF9">
    <property type="entry name" value="INDOLE-3-PYRUVATE MONOOXYGENASE YUCCA11-RELATED"/>
    <property type="match status" value="1"/>
</dbReference>
<keyword evidence="4 11" id="KW-0285">Flavoprotein</keyword>
<keyword evidence="14" id="KW-1185">Reference proteome</keyword>
<feature type="compositionally biased region" description="Basic and acidic residues" evidence="12">
    <location>
        <begin position="459"/>
        <end position="477"/>
    </location>
</feature>
<evidence type="ECO:0000256" key="4">
    <source>
        <dbReference type="ARBA" id="ARBA00022630"/>
    </source>
</evidence>
<feature type="compositionally biased region" description="Basic residues" evidence="12">
    <location>
        <begin position="522"/>
        <end position="543"/>
    </location>
</feature>
<dbReference type="PROSITE" id="PS51257">
    <property type="entry name" value="PROKAR_LIPOPROTEIN"/>
    <property type="match status" value="1"/>
</dbReference>
<protein>
    <recommendedName>
        <fullName evidence="11">Flavin-containing monooxygenase</fullName>
        <ecNumber evidence="11">1.-.-.-</ecNumber>
    </recommendedName>
</protein>
<dbReference type="GO" id="GO:0103075">
    <property type="term" value="F:indole-3-pyruvate monooxygenase activity"/>
    <property type="evidence" value="ECO:0007669"/>
    <property type="project" value="UniProtKB-EC"/>
</dbReference>
<evidence type="ECO:0000313" key="13">
    <source>
        <dbReference type="EMBL" id="KAG7597821.1"/>
    </source>
</evidence>
<evidence type="ECO:0000256" key="11">
    <source>
        <dbReference type="RuleBase" id="RU361177"/>
    </source>
</evidence>
<dbReference type="PANTHER" id="PTHR43539">
    <property type="entry name" value="FLAVIN-BINDING MONOOXYGENASE-LIKE PROTEIN (AFU_ORTHOLOGUE AFUA_4G09220)"/>
    <property type="match status" value="1"/>
</dbReference>
<sequence length="543" mass="60330">MEKEIKILVLIIGAGPAGLATSACLNRLNIPNIVVERDDCSASLWRRRSYDRLKLHLAKQFCQLPHMPFPSNAPTFVSKLGFINYLDEYATRFNVNPNYNRNVKSAYFKDGQWIVKVMNKTTALIEVYSAKYMVAATGENGEGVIPEIPGLVESFQGEYLHSSEYKNGEKFAGKDVLVVGCGNSGMEIAYDLSKCNAKVSIVVRSPVHVLTRWIVRIGMSLLRVFPVKLVDRLCLLLAELRFGNTSRYGLVRPKNGPFMNKLITGRSPTIDVGCVGEIKSGKILVVTSIKRIEGKRVEFVDGNTKNVDSIVFATGYKSSVTKWLKVDDGDLFNENGMPKREFPDHWKGKNGLYSVGFGRQGLAGISSDAQNVARDIASLEEHLSEATTSTSSSMQSAAPPPIKLLEDVIPPQEQDSRNFIPLGAREREIARIFAMRATRRAYDDCGISGPYRQFNRSHWPTEFERQRKKPAESDKLASAESEIQEEDLSEATTSTSSSMQTAAPPIKLLEDVIPPQAASIKGKNKTRFKRKSKNKKLVKAKAN</sequence>
<keyword evidence="8 11" id="KW-0503">Monooxygenase</keyword>
<evidence type="ECO:0000256" key="10">
    <source>
        <dbReference type="ARBA" id="ARBA00047707"/>
    </source>
</evidence>
<dbReference type="GO" id="GO:0004499">
    <property type="term" value="F:N,N-dimethylaniline monooxygenase activity"/>
    <property type="evidence" value="ECO:0007669"/>
    <property type="project" value="InterPro"/>
</dbReference>
<comment type="catalytic activity">
    <reaction evidence="10">
        <text>indole-3-pyruvate + NADPH + O2 + H(+) = (indol-3-yl)acetate + CO2 + NADP(+) + H2O</text>
        <dbReference type="Rhea" id="RHEA:34331"/>
        <dbReference type="ChEBI" id="CHEBI:15377"/>
        <dbReference type="ChEBI" id="CHEBI:15378"/>
        <dbReference type="ChEBI" id="CHEBI:15379"/>
        <dbReference type="ChEBI" id="CHEBI:16526"/>
        <dbReference type="ChEBI" id="CHEBI:17640"/>
        <dbReference type="ChEBI" id="CHEBI:30854"/>
        <dbReference type="ChEBI" id="CHEBI:57783"/>
        <dbReference type="ChEBI" id="CHEBI:58349"/>
        <dbReference type="EC" id="1.14.13.168"/>
    </reaction>
</comment>
<keyword evidence="7 11" id="KW-0560">Oxidoreductase</keyword>
<evidence type="ECO:0000256" key="3">
    <source>
        <dbReference type="ARBA" id="ARBA00009183"/>
    </source>
</evidence>
<dbReference type="Proteomes" id="UP000694251">
    <property type="component" value="Chromosome 6"/>
</dbReference>
<evidence type="ECO:0000256" key="5">
    <source>
        <dbReference type="ARBA" id="ARBA00022827"/>
    </source>
</evidence>
<dbReference type="InterPro" id="IPR050982">
    <property type="entry name" value="Auxin_biosynth/cation_transpt"/>
</dbReference>
<evidence type="ECO:0000256" key="9">
    <source>
        <dbReference type="ARBA" id="ARBA00023070"/>
    </source>
</evidence>
<dbReference type="GO" id="GO:0050661">
    <property type="term" value="F:NADP binding"/>
    <property type="evidence" value="ECO:0007669"/>
    <property type="project" value="InterPro"/>
</dbReference>
<keyword evidence="9" id="KW-0073">Auxin biosynthesis</keyword>
<name>A0A8T2CSC7_ARASU</name>
<dbReference type="GO" id="GO:0009851">
    <property type="term" value="P:auxin biosynthetic process"/>
    <property type="evidence" value="ECO:0007669"/>
    <property type="project" value="UniProtKB-KW"/>
</dbReference>
<reference evidence="13 14" key="1">
    <citation type="submission" date="2020-12" db="EMBL/GenBank/DDBJ databases">
        <title>Concerted genomic and epigenomic changes stabilize Arabidopsis allopolyploids.</title>
        <authorList>
            <person name="Chen Z."/>
        </authorList>
    </citation>
    <scope>NUCLEOTIDE SEQUENCE [LARGE SCALE GENOMIC DNA]</scope>
    <source>
        <strain evidence="13">As9502</strain>
        <tissue evidence="13">Leaf</tissue>
    </source>
</reference>
<feature type="compositionally biased region" description="Low complexity" evidence="12">
    <location>
        <begin position="491"/>
        <end position="503"/>
    </location>
</feature>
<evidence type="ECO:0000256" key="12">
    <source>
        <dbReference type="SAM" id="MobiDB-lite"/>
    </source>
</evidence>
<keyword evidence="5 11" id="KW-0274">FAD</keyword>
<organism evidence="13 14">
    <name type="scientific">Arabidopsis suecica</name>
    <name type="common">Swedish thale-cress</name>
    <name type="synonym">Cardaminopsis suecica</name>
    <dbReference type="NCBI Taxonomy" id="45249"/>
    <lineage>
        <taxon>Eukaryota</taxon>
        <taxon>Viridiplantae</taxon>
        <taxon>Streptophyta</taxon>
        <taxon>Embryophyta</taxon>
        <taxon>Tracheophyta</taxon>
        <taxon>Spermatophyta</taxon>
        <taxon>Magnoliopsida</taxon>
        <taxon>eudicotyledons</taxon>
        <taxon>Gunneridae</taxon>
        <taxon>Pentapetalae</taxon>
        <taxon>rosids</taxon>
        <taxon>malvids</taxon>
        <taxon>Brassicales</taxon>
        <taxon>Brassicaceae</taxon>
        <taxon>Camelineae</taxon>
        <taxon>Arabidopsis</taxon>
    </lineage>
</organism>
<feature type="region of interest" description="Disordered" evidence="12">
    <location>
        <begin position="453"/>
        <end position="543"/>
    </location>
</feature>
<dbReference type="AlphaFoldDB" id="A0A8T2CSC7"/>
<dbReference type="EMBL" id="JAEFBJ010000006">
    <property type="protein sequence ID" value="KAG7597821.1"/>
    <property type="molecule type" value="Genomic_DNA"/>
</dbReference>
<evidence type="ECO:0000256" key="6">
    <source>
        <dbReference type="ARBA" id="ARBA00022857"/>
    </source>
</evidence>
<evidence type="ECO:0000256" key="1">
    <source>
        <dbReference type="ARBA" id="ARBA00001974"/>
    </source>
</evidence>
<accession>A0A8T2CSC7</accession>
<dbReference type="FunFam" id="3.50.50.60:FF:000100">
    <property type="entry name" value="Flavin-containing monooxygenase"/>
    <property type="match status" value="1"/>
</dbReference>
<comment type="similarity">
    <text evidence="3 11">Belongs to the FMO family.</text>
</comment>
<evidence type="ECO:0000313" key="14">
    <source>
        <dbReference type="Proteomes" id="UP000694251"/>
    </source>
</evidence>